<sequence length="145" mass="16160">MASEPRKVPDLTGCKALSFDCYGTLIDWKRGFSAPLHAITSQLPPGHPYRSQQGEEERPVLALREDLGVERKDEVLHVAHSISVDHVPARQMGLRSGGGGGWRDGTHGDEAAEYKDRAAYEWQFDTIEQLADEAERQFASKENVK</sequence>
<keyword evidence="2" id="KW-1185">Reference proteome</keyword>
<dbReference type="RefSeq" id="XP_066715773.1">
    <property type="nucleotide sequence ID" value="XM_066858831.1"/>
</dbReference>
<evidence type="ECO:0008006" key="3">
    <source>
        <dbReference type="Google" id="ProtNLM"/>
    </source>
</evidence>
<gene>
    <name evidence="1" type="ORF">PG994_007422</name>
</gene>
<comment type="caution">
    <text evidence="1">The sequence shown here is derived from an EMBL/GenBank/DDBJ whole genome shotgun (WGS) entry which is preliminary data.</text>
</comment>
<dbReference type="Gene3D" id="3.40.50.1000">
    <property type="entry name" value="HAD superfamily/HAD-like"/>
    <property type="match status" value="2"/>
</dbReference>
<evidence type="ECO:0000313" key="1">
    <source>
        <dbReference type="EMBL" id="KAK8064784.1"/>
    </source>
</evidence>
<reference evidence="1 2" key="1">
    <citation type="submission" date="2023-01" db="EMBL/GenBank/DDBJ databases">
        <title>Analysis of 21 Apiospora genomes using comparative genomics revels a genus with tremendous synthesis potential of carbohydrate active enzymes and secondary metabolites.</title>
        <authorList>
            <person name="Sorensen T."/>
        </authorList>
    </citation>
    <scope>NUCLEOTIDE SEQUENCE [LARGE SCALE GENOMIC DNA]</scope>
    <source>
        <strain evidence="1 2">CBS 135458</strain>
    </source>
</reference>
<name>A0ABR1V0R6_9PEZI</name>
<dbReference type="Proteomes" id="UP001480595">
    <property type="component" value="Unassembled WGS sequence"/>
</dbReference>
<dbReference type="Gene3D" id="1.10.150.750">
    <property type="match status" value="1"/>
</dbReference>
<accession>A0ABR1V0R6</accession>
<proteinExistence type="predicted"/>
<dbReference type="InterPro" id="IPR023214">
    <property type="entry name" value="HAD_sf"/>
</dbReference>
<evidence type="ECO:0000313" key="2">
    <source>
        <dbReference type="Proteomes" id="UP001480595"/>
    </source>
</evidence>
<protein>
    <recommendedName>
        <fullName evidence="3">Haloacid dehalogenase</fullName>
    </recommendedName>
</protein>
<dbReference type="GeneID" id="92091894"/>
<organism evidence="1 2">
    <name type="scientific">Apiospora phragmitis</name>
    <dbReference type="NCBI Taxonomy" id="2905665"/>
    <lineage>
        <taxon>Eukaryota</taxon>
        <taxon>Fungi</taxon>
        <taxon>Dikarya</taxon>
        <taxon>Ascomycota</taxon>
        <taxon>Pezizomycotina</taxon>
        <taxon>Sordariomycetes</taxon>
        <taxon>Xylariomycetidae</taxon>
        <taxon>Amphisphaeriales</taxon>
        <taxon>Apiosporaceae</taxon>
        <taxon>Apiospora</taxon>
    </lineage>
</organism>
<dbReference type="EMBL" id="JAQQWL010000007">
    <property type="protein sequence ID" value="KAK8064784.1"/>
    <property type="molecule type" value="Genomic_DNA"/>
</dbReference>